<dbReference type="EMBL" id="MK814761">
    <property type="protein sequence ID" value="QCG77880.1"/>
    <property type="molecule type" value="Genomic_DNA"/>
</dbReference>
<dbReference type="KEGG" id="vg:65119830"/>
<keyword evidence="2" id="KW-1185">Reference proteome</keyword>
<accession>A0A4D6T719</accession>
<reference evidence="1 2" key="1">
    <citation type="submission" date="2019-04" db="EMBL/GenBank/DDBJ databases">
        <authorList>
            <person name="Beppler M.A."/>
            <person name="Fryberger R.B."/>
            <person name="Goli R.S."/>
            <person name="Lavin C.K."/>
            <person name="Miller Z.T."/>
            <person name="O'Grady A.J."/>
            <person name="Padmanabhan P."/>
            <person name="Stezoski Q.C."/>
            <person name="Butela K.A."/>
            <person name="Garlena R.A."/>
            <person name="Russell D.A."/>
            <person name="Pope W.H."/>
            <person name="Jacobs-Sera D."/>
            <person name="Hatfull G.F."/>
        </authorList>
    </citation>
    <scope>NUCLEOTIDE SEQUENCE [LARGE SCALE GENOMIC DNA]</scope>
</reference>
<proteinExistence type="predicted"/>
<protein>
    <submittedName>
        <fullName evidence="1">Uncharacterized protein</fullName>
    </submittedName>
</protein>
<dbReference type="Proteomes" id="UP000298719">
    <property type="component" value="Segment"/>
</dbReference>
<gene>
    <name evidence="1" type="primary">69</name>
    <name evidence="1" type="ORF">SEA_SMOKINGBUNNY_69</name>
</gene>
<organism evidence="1 2">
    <name type="scientific">Gordonia phage SmokingBunny</name>
    <dbReference type="NCBI Taxonomy" id="2572528"/>
    <lineage>
        <taxon>Viruses</taxon>
        <taxon>Duplodnaviria</taxon>
        <taxon>Heunggongvirae</taxon>
        <taxon>Uroviricota</taxon>
        <taxon>Caudoviricetes</taxon>
        <taxon>Stackebrandtviridae</taxon>
        <taxon>Frickvirinae</taxon>
        <taxon>Wizardvirus</taxon>
        <taxon>Wizardvirus smokingbunny</taxon>
    </lineage>
</organism>
<sequence>MTEPTNDYLDKARDQILEQHPDMDLTRPGVAVILFPTPETCDCGCGAVAVESAIALDPDAFDDIATVANALEAIAIRFRAHLGEANYQIAEIRRRNQQ</sequence>
<evidence type="ECO:0000313" key="2">
    <source>
        <dbReference type="Proteomes" id="UP000298719"/>
    </source>
</evidence>
<name>A0A4D6T719_9CAUD</name>
<dbReference type="RefSeq" id="YP_010102031.1">
    <property type="nucleotide sequence ID" value="NC_055795.1"/>
</dbReference>
<evidence type="ECO:0000313" key="1">
    <source>
        <dbReference type="EMBL" id="QCG77880.1"/>
    </source>
</evidence>
<dbReference type="GeneID" id="65119830"/>